<dbReference type="AlphaFoldDB" id="A0A8J2VYG4"/>
<name>A0A8J2VYG4_9NEOP</name>
<evidence type="ECO:0000313" key="2">
    <source>
        <dbReference type="EMBL" id="CAG9559735.1"/>
    </source>
</evidence>
<accession>A0A8J2VYG4</accession>
<proteinExistence type="predicted"/>
<reference evidence="2" key="1">
    <citation type="submission" date="2021-09" db="EMBL/GenBank/DDBJ databases">
        <authorList>
            <person name="Martin H S."/>
        </authorList>
    </citation>
    <scope>NUCLEOTIDE SEQUENCE</scope>
</reference>
<feature type="chain" id="PRO_5035199986" evidence="1">
    <location>
        <begin position="20"/>
        <end position="120"/>
    </location>
</feature>
<evidence type="ECO:0000313" key="3">
    <source>
        <dbReference type="Proteomes" id="UP000789524"/>
    </source>
</evidence>
<sequence>MAKFTVFVAVALLVMQVYTRDIRSNTPSAGNSKKNITSYIKYNELVYILETRHGNPAKKPTRLTPCARAILSCCEEKVINEGCSESLKCGAYFFDDNPCEDKFIIDALEAAKLFYQQLVD</sequence>
<feature type="signal peptide" evidence="1">
    <location>
        <begin position="1"/>
        <end position="19"/>
    </location>
</feature>
<organism evidence="2 3">
    <name type="scientific">Danaus chrysippus</name>
    <name type="common">African queen</name>
    <dbReference type="NCBI Taxonomy" id="151541"/>
    <lineage>
        <taxon>Eukaryota</taxon>
        <taxon>Metazoa</taxon>
        <taxon>Ecdysozoa</taxon>
        <taxon>Arthropoda</taxon>
        <taxon>Hexapoda</taxon>
        <taxon>Insecta</taxon>
        <taxon>Pterygota</taxon>
        <taxon>Neoptera</taxon>
        <taxon>Endopterygota</taxon>
        <taxon>Lepidoptera</taxon>
        <taxon>Glossata</taxon>
        <taxon>Ditrysia</taxon>
        <taxon>Papilionoidea</taxon>
        <taxon>Nymphalidae</taxon>
        <taxon>Danainae</taxon>
        <taxon>Danaini</taxon>
        <taxon>Danaina</taxon>
        <taxon>Danaus</taxon>
        <taxon>Anosia</taxon>
    </lineage>
</organism>
<protein>
    <submittedName>
        <fullName evidence="2">(African queen) hypothetical protein</fullName>
    </submittedName>
</protein>
<dbReference type="Proteomes" id="UP000789524">
    <property type="component" value="Unassembled WGS sequence"/>
</dbReference>
<dbReference type="EMBL" id="CAKASE010000044">
    <property type="protein sequence ID" value="CAG9559735.1"/>
    <property type="molecule type" value="Genomic_DNA"/>
</dbReference>
<keyword evidence="3" id="KW-1185">Reference proteome</keyword>
<dbReference type="OrthoDB" id="6350087at2759"/>
<comment type="caution">
    <text evidence="2">The sequence shown here is derived from an EMBL/GenBank/DDBJ whole genome shotgun (WGS) entry which is preliminary data.</text>
</comment>
<keyword evidence="1" id="KW-0732">Signal</keyword>
<gene>
    <name evidence="2" type="ORF">DCHRY22_LOCUS1538</name>
</gene>
<evidence type="ECO:0000256" key="1">
    <source>
        <dbReference type="SAM" id="SignalP"/>
    </source>
</evidence>